<evidence type="ECO:0000313" key="3">
    <source>
        <dbReference type="Proteomes" id="UP000762676"/>
    </source>
</evidence>
<dbReference type="EMBL" id="BMAT01003654">
    <property type="protein sequence ID" value="GFR59779.1"/>
    <property type="molecule type" value="Genomic_DNA"/>
</dbReference>
<name>A0AAV4EG14_9GAST</name>
<feature type="compositionally biased region" description="Basic and acidic residues" evidence="1">
    <location>
        <begin position="48"/>
        <end position="93"/>
    </location>
</feature>
<evidence type="ECO:0000256" key="1">
    <source>
        <dbReference type="SAM" id="MobiDB-lite"/>
    </source>
</evidence>
<protein>
    <submittedName>
        <fullName evidence="2">Uncharacterized protein</fullName>
    </submittedName>
</protein>
<sequence length="93" mass="10757">MGHKPGRTWGDVPSFVTDSHHKKKKKFKLFGLCFDDKLERNAIPPHRTGMDRRKDQDQKEGRTNGKSDTEKSTESRQMNDWKSGKKIGTEQRG</sequence>
<comment type="caution">
    <text evidence="2">The sequence shown here is derived from an EMBL/GenBank/DDBJ whole genome shotgun (WGS) entry which is preliminary data.</text>
</comment>
<organism evidence="2 3">
    <name type="scientific">Elysia marginata</name>
    <dbReference type="NCBI Taxonomy" id="1093978"/>
    <lineage>
        <taxon>Eukaryota</taxon>
        <taxon>Metazoa</taxon>
        <taxon>Spiralia</taxon>
        <taxon>Lophotrochozoa</taxon>
        <taxon>Mollusca</taxon>
        <taxon>Gastropoda</taxon>
        <taxon>Heterobranchia</taxon>
        <taxon>Euthyneura</taxon>
        <taxon>Panpulmonata</taxon>
        <taxon>Sacoglossa</taxon>
        <taxon>Placobranchoidea</taxon>
        <taxon>Plakobranchidae</taxon>
        <taxon>Elysia</taxon>
    </lineage>
</organism>
<evidence type="ECO:0000313" key="2">
    <source>
        <dbReference type="EMBL" id="GFR59779.1"/>
    </source>
</evidence>
<reference evidence="2 3" key="1">
    <citation type="journal article" date="2021" name="Elife">
        <title>Chloroplast acquisition without the gene transfer in kleptoplastic sea slugs, Plakobranchus ocellatus.</title>
        <authorList>
            <person name="Maeda T."/>
            <person name="Takahashi S."/>
            <person name="Yoshida T."/>
            <person name="Shimamura S."/>
            <person name="Takaki Y."/>
            <person name="Nagai Y."/>
            <person name="Toyoda A."/>
            <person name="Suzuki Y."/>
            <person name="Arimoto A."/>
            <person name="Ishii H."/>
            <person name="Satoh N."/>
            <person name="Nishiyama T."/>
            <person name="Hasebe M."/>
            <person name="Maruyama T."/>
            <person name="Minagawa J."/>
            <person name="Obokata J."/>
            <person name="Shigenobu S."/>
        </authorList>
    </citation>
    <scope>NUCLEOTIDE SEQUENCE [LARGE SCALE GENOMIC DNA]</scope>
</reference>
<keyword evidence="3" id="KW-1185">Reference proteome</keyword>
<dbReference type="AlphaFoldDB" id="A0AAV4EG14"/>
<dbReference type="Proteomes" id="UP000762676">
    <property type="component" value="Unassembled WGS sequence"/>
</dbReference>
<proteinExistence type="predicted"/>
<feature type="region of interest" description="Disordered" evidence="1">
    <location>
        <begin position="38"/>
        <end position="93"/>
    </location>
</feature>
<feature type="region of interest" description="Disordered" evidence="1">
    <location>
        <begin position="1"/>
        <end position="23"/>
    </location>
</feature>
<accession>A0AAV4EG14</accession>
<gene>
    <name evidence="2" type="ORF">ElyMa_001803600</name>
</gene>